<dbReference type="PANTHER" id="PTHR14445">
    <property type="entry name" value="GRB10 INTERACTING GYF PROTEIN"/>
    <property type="match status" value="1"/>
</dbReference>
<dbReference type="GO" id="GO:0005829">
    <property type="term" value="C:cytosol"/>
    <property type="evidence" value="ECO:0007669"/>
    <property type="project" value="TreeGrafter"/>
</dbReference>
<reference evidence="2 3" key="1">
    <citation type="journal article" date="2012" name="Science">
        <title>The Paleozoic origin of enzymatic lignin decomposition reconstructed from 31 fungal genomes.</title>
        <authorList>
            <person name="Floudas D."/>
            <person name="Binder M."/>
            <person name="Riley R."/>
            <person name="Barry K."/>
            <person name="Blanchette R.A."/>
            <person name="Henrissat B."/>
            <person name="Martinez A.T."/>
            <person name="Otillar R."/>
            <person name="Spatafora J.W."/>
            <person name="Yadav J.S."/>
            <person name="Aerts A."/>
            <person name="Benoit I."/>
            <person name="Boyd A."/>
            <person name="Carlson A."/>
            <person name="Copeland A."/>
            <person name="Coutinho P.M."/>
            <person name="de Vries R.P."/>
            <person name="Ferreira P."/>
            <person name="Findley K."/>
            <person name="Foster B."/>
            <person name="Gaskell J."/>
            <person name="Glotzer D."/>
            <person name="Gorecki P."/>
            <person name="Heitman J."/>
            <person name="Hesse C."/>
            <person name="Hori C."/>
            <person name="Igarashi K."/>
            <person name="Jurgens J.A."/>
            <person name="Kallen N."/>
            <person name="Kersten P."/>
            <person name="Kohler A."/>
            <person name="Kuees U."/>
            <person name="Kumar T.K.A."/>
            <person name="Kuo A."/>
            <person name="LaButti K."/>
            <person name="Larrondo L.F."/>
            <person name="Lindquist E."/>
            <person name="Ling A."/>
            <person name="Lombard V."/>
            <person name="Lucas S."/>
            <person name="Lundell T."/>
            <person name="Martin R."/>
            <person name="McLaughlin D.J."/>
            <person name="Morgenstern I."/>
            <person name="Morin E."/>
            <person name="Murat C."/>
            <person name="Nagy L.G."/>
            <person name="Nolan M."/>
            <person name="Ohm R.A."/>
            <person name="Patyshakuliyeva A."/>
            <person name="Rokas A."/>
            <person name="Ruiz-Duenas F.J."/>
            <person name="Sabat G."/>
            <person name="Salamov A."/>
            <person name="Samejima M."/>
            <person name="Schmutz J."/>
            <person name="Slot J.C."/>
            <person name="St John F."/>
            <person name="Stenlid J."/>
            <person name="Sun H."/>
            <person name="Sun S."/>
            <person name="Syed K."/>
            <person name="Tsang A."/>
            <person name="Wiebenga A."/>
            <person name="Young D."/>
            <person name="Pisabarro A."/>
            <person name="Eastwood D.C."/>
            <person name="Martin F."/>
            <person name="Cullen D."/>
            <person name="Grigoriev I.V."/>
            <person name="Hibbett D.S."/>
        </authorList>
    </citation>
    <scope>NUCLEOTIDE SEQUENCE [LARGE SCALE GENOMIC DNA]</scope>
    <source>
        <strain evidence="2 3">DJM-731 SS1</strain>
    </source>
</reference>
<feature type="non-terminal residue" evidence="2">
    <location>
        <position position="1"/>
    </location>
</feature>
<gene>
    <name evidence="2" type="ORF">DACRYDRAFT_53415</name>
</gene>
<protein>
    <recommendedName>
        <fullName evidence="4">GYF domain-containing protein</fullName>
    </recommendedName>
</protein>
<sequence length="190" mass="19704">TSSGVWSTVGPGGKIAAAPAAVRPTPVAQASVSAARSPAALAQATTAARSVPTPQLAKTPAKVASPAPNESDPLVPSAEFMRWLRDALKGLNAGVNVDEYMHMLLSFALDPSPAVVEIIQESIYGNSSTLDGRRFAAEFISKRKADAALKKAGGSTARTSLADVVKAQPKPASPDWNFRTVVKKKGKGKN</sequence>
<dbReference type="Proteomes" id="UP000030653">
    <property type="component" value="Unassembled WGS sequence"/>
</dbReference>
<dbReference type="OMA" id="KPQTSEW"/>
<evidence type="ECO:0008006" key="4">
    <source>
        <dbReference type="Google" id="ProtNLM"/>
    </source>
</evidence>
<dbReference type="STRING" id="1858805.M5GAK1"/>
<organism evidence="2 3">
    <name type="scientific">Dacryopinax primogenitus (strain DJM 731)</name>
    <name type="common">Brown rot fungus</name>
    <dbReference type="NCBI Taxonomy" id="1858805"/>
    <lineage>
        <taxon>Eukaryota</taxon>
        <taxon>Fungi</taxon>
        <taxon>Dikarya</taxon>
        <taxon>Basidiomycota</taxon>
        <taxon>Agaricomycotina</taxon>
        <taxon>Dacrymycetes</taxon>
        <taxon>Dacrymycetales</taxon>
        <taxon>Dacrymycetaceae</taxon>
        <taxon>Dacryopinax</taxon>
    </lineage>
</organism>
<evidence type="ECO:0000313" key="3">
    <source>
        <dbReference type="Proteomes" id="UP000030653"/>
    </source>
</evidence>
<feature type="region of interest" description="Disordered" evidence="1">
    <location>
        <begin position="45"/>
        <end position="72"/>
    </location>
</feature>
<dbReference type="GeneID" id="63690233"/>
<evidence type="ECO:0000256" key="1">
    <source>
        <dbReference type="SAM" id="MobiDB-lite"/>
    </source>
</evidence>
<dbReference type="PANTHER" id="PTHR14445:SF36">
    <property type="entry name" value="FI03272P-RELATED"/>
    <property type="match status" value="1"/>
</dbReference>
<proteinExistence type="predicted"/>
<dbReference type="RefSeq" id="XP_040627840.1">
    <property type="nucleotide sequence ID" value="XM_040775171.1"/>
</dbReference>
<dbReference type="EMBL" id="JH795865">
    <property type="protein sequence ID" value="EJU00943.1"/>
    <property type="molecule type" value="Genomic_DNA"/>
</dbReference>
<evidence type="ECO:0000313" key="2">
    <source>
        <dbReference type="EMBL" id="EJU00943.1"/>
    </source>
</evidence>
<accession>M5GAK1</accession>
<name>M5GAK1_DACPD</name>
<dbReference type="OrthoDB" id="6415790at2759"/>
<dbReference type="AlphaFoldDB" id="M5GAK1"/>
<keyword evidence="3" id="KW-1185">Reference proteome</keyword>
<dbReference type="HOGENOM" id="CLU_1393181_0_0_1"/>
<dbReference type="InterPro" id="IPR051640">
    <property type="entry name" value="GRB10-interact_GYF"/>
</dbReference>